<dbReference type="EMBL" id="JAJFAZ020000004">
    <property type="protein sequence ID" value="KAI5334998.1"/>
    <property type="molecule type" value="Genomic_DNA"/>
</dbReference>
<accession>A0AAD4W188</accession>
<evidence type="ECO:0008006" key="3">
    <source>
        <dbReference type="Google" id="ProtNLM"/>
    </source>
</evidence>
<dbReference type="Proteomes" id="UP001054821">
    <property type="component" value="Chromosome 4"/>
</dbReference>
<evidence type="ECO:0000313" key="2">
    <source>
        <dbReference type="Proteomes" id="UP001054821"/>
    </source>
</evidence>
<dbReference type="AlphaFoldDB" id="A0AAD4W188"/>
<keyword evidence="2" id="KW-1185">Reference proteome</keyword>
<comment type="caution">
    <text evidence="1">The sequence shown here is derived from an EMBL/GenBank/DDBJ whole genome shotgun (WGS) entry which is preliminary data.</text>
</comment>
<proteinExistence type="predicted"/>
<gene>
    <name evidence="1" type="ORF">L3X38_025131</name>
</gene>
<protein>
    <recommendedName>
        <fullName evidence="3">Retrotransposon gag domain-containing protein</fullName>
    </recommendedName>
</protein>
<reference evidence="1 2" key="1">
    <citation type="journal article" date="2022" name="G3 (Bethesda)">
        <title>Whole-genome sequence and methylome profiling of the almond [Prunus dulcis (Mill.) D.A. Webb] cultivar 'Nonpareil'.</title>
        <authorList>
            <person name="D'Amico-Willman K.M."/>
            <person name="Ouma W.Z."/>
            <person name="Meulia T."/>
            <person name="Sideli G.M."/>
            <person name="Gradziel T.M."/>
            <person name="Fresnedo-Ramirez J."/>
        </authorList>
    </citation>
    <scope>NUCLEOTIDE SEQUENCE [LARGE SCALE GENOMIC DNA]</scope>
    <source>
        <strain evidence="1">Clone GOH B32 T37-40</strain>
    </source>
</reference>
<evidence type="ECO:0000313" key="1">
    <source>
        <dbReference type="EMBL" id="KAI5334998.1"/>
    </source>
</evidence>
<sequence length="164" mass="18773">MFTNPLENPYKLNLLTSPTGRTTKGIDPWRLRRKLTSSIRGTKDADLSPKALRAEDVERLVNDPLQSLQLKGSTEETLRREVEQVNSTHFTDKVEQATLPKWFTTPAITPLKAYDTQMCKVLAQTLRGTAQDWFHILPSVSIGSFKEFALIFTKEYTSYRTPRK</sequence>
<name>A0AAD4W188_PRUDU</name>
<organism evidence="1 2">
    <name type="scientific">Prunus dulcis</name>
    <name type="common">Almond</name>
    <name type="synonym">Amygdalus dulcis</name>
    <dbReference type="NCBI Taxonomy" id="3755"/>
    <lineage>
        <taxon>Eukaryota</taxon>
        <taxon>Viridiplantae</taxon>
        <taxon>Streptophyta</taxon>
        <taxon>Embryophyta</taxon>
        <taxon>Tracheophyta</taxon>
        <taxon>Spermatophyta</taxon>
        <taxon>Magnoliopsida</taxon>
        <taxon>eudicotyledons</taxon>
        <taxon>Gunneridae</taxon>
        <taxon>Pentapetalae</taxon>
        <taxon>rosids</taxon>
        <taxon>fabids</taxon>
        <taxon>Rosales</taxon>
        <taxon>Rosaceae</taxon>
        <taxon>Amygdaloideae</taxon>
        <taxon>Amygdaleae</taxon>
        <taxon>Prunus</taxon>
    </lineage>
</organism>